<dbReference type="OrthoDB" id="9628172at2759"/>
<comment type="subcellular location">
    <subcellularLocation>
        <location evidence="4 5">Nucleus</location>
    </subcellularLocation>
</comment>
<accession>A0A9K3Y756</accession>
<dbReference type="KEGG" id="rno:298352"/>
<feature type="compositionally biased region" description="Basic residues" evidence="6">
    <location>
        <begin position="149"/>
        <end position="158"/>
    </location>
</feature>
<dbReference type="CTD" id="298352"/>
<protein>
    <submittedName>
        <fullName evidence="9">RCG53228</fullName>
    </submittedName>
    <submittedName>
        <fullName evidence="8">Reproductive homeobox on X chromosome 9</fullName>
    </submittedName>
</protein>
<evidence type="ECO:0000256" key="1">
    <source>
        <dbReference type="ARBA" id="ARBA00023125"/>
    </source>
</evidence>
<sequence>MDTPQDSCQSFQKSLSLGAEVDPEQQHGGTAVVSEAREVGDQSQRLVGGLVQGGLDQGQPTQGQLAGGNLPQEEPAELSLAQEATGVEEEGDEKEEEMEARYAGDGAYGPEDNNVQQEGDQHPNDQEQPQQEAAIPEGNRGQQAGNRLVHPRHTRPRFTHSQLRDLERLFQETRYPSLRTRKDLARWMGVPESDVQDWFRMRRSLFRRNSRLLMFCELPPIPENNPS</sequence>
<evidence type="ECO:0000256" key="6">
    <source>
        <dbReference type="SAM" id="MobiDB-lite"/>
    </source>
</evidence>
<dbReference type="GeneID" id="298352"/>
<dbReference type="PANTHER" id="PTHR47465:SF2">
    <property type="entry name" value="HOMEOBOX PROTEIN GPBOX-RELATED"/>
    <property type="match status" value="1"/>
</dbReference>
<dbReference type="EMBL" id="CH473991">
    <property type="protein sequence ID" value="EDM10852.1"/>
    <property type="molecule type" value="Genomic_DNA"/>
</dbReference>
<dbReference type="SUPFAM" id="SSF46689">
    <property type="entry name" value="Homeodomain-like"/>
    <property type="match status" value="1"/>
</dbReference>
<feature type="domain" description="Homeobox" evidence="7">
    <location>
        <begin position="149"/>
        <end position="209"/>
    </location>
</feature>
<dbReference type="CDD" id="cd00086">
    <property type="entry name" value="homeodomain"/>
    <property type="match status" value="1"/>
</dbReference>
<dbReference type="OMA" id="MMFCELP"/>
<dbReference type="EMBL" id="DQ058656">
    <property type="protein sequence ID" value="AAY58267.1"/>
    <property type="molecule type" value="mRNA"/>
</dbReference>
<dbReference type="GO" id="GO:0005634">
    <property type="term" value="C:nucleus"/>
    <property type="evidence" value="ECO:0007669"/>
    <property type="project" value="UniProtKB-SubCell"/>
</dbReference>
<dbReference type="Proteomes" id="UP000234681">
    <property type="component" value="Chromosome X"/>
</dbReference>
<evidence type="ECO:0000256" key="2">
    <source>
        <dbReference type="ARBA" id="ARBA00023155"/>
    </source>
</evidence>
<dbReference type="Pfam" id="PF00046">
    <property type="entry name" value="Homeodomain"/>
    <property type="match status" value="1"/>
</dbReference>
<reference evidence="9" key="1">
    <citation type="journal article" date="2005" name="Genome Res.">
        <title>Gene and alternative splicing annotation with AIR.</title>
        <authorList>
            <person name="Florea L."/>
            <person name="Di Francesco V."/>
            <person name="Miller J."/>
            <person name="Turner R."/>
            <person name="Yao A."/>
            <person name="Harris M."/>
            <person name="Walenz B."/>
            <person name="Mobarry C."/>
            <person name="Merkulov G.V."/>
            <person name="Charlab R."/>
            <person name="Dew I."/>
            <person name="Deng Z."/>
            <person name="Istrail S."/>
            <person name="Li P."/>
            <person name="Sutton G."/>
        </authorList>
    </citation>
    <scope>NUCLEOTIDE SEQUENCE</scope>
    <source>
        <strain evidence="9">BN</strain>
    </source>
</reference>
<dbReference type="RGD" id="1563844">
    <property type="gene designation" value="Rhoxf9"/>
</dbReference>
<evidence type="ECO:0000313" key="8">
    <source>
        <dbReference type="EMBL" id="AAY58267.1"/>
    </source>
</evidence>
<organism evidence="8">
    <name type="scientific">Rattus norvegicus</name>
    <name type="common">Rat</name>
    <dbReference type="NCBI Taxonomy" id="10116"/>
    <lineage>
        <taxon>Eukaryota</taxon>
        <taxon>Metazoa</taxon>
        <taxon>Chordata</taxon>
        <taxon>Craniata</taxon>
        <taxon>Vertebrata</taxon>
        <taxon>Euteleostomi</taxon>
        <taxon>Mammalia</taxon>
        <taxon>Eutheria</taxon>
        <taxon>Euarchontoglires</taxon>
        <taxon>Glires</taxon>
        <taxon>Rodentia</taxon>
        <taxon>Myomorpha</taxon>
        <taxon>Muroidea</taxon>
        <taxon>Muridae</taxon>
        <taxon>Murinae</taxon>
        <taxon>Rattus</taxon>
    </lineage>
</organism>
<evidence type="ECO:0000256" key="5">
    <source>
        <dbReference type="RuleBase" id="RU000682"/>
    </source>
</evidence>
<dbReference type="SMART" id="SM00389">
    <property type="entry name" value="HOX"/>
    <property type="match status" value="1"/>
</dbReference>
<evidence type="ECO:0000256" key="3">
    <source>
        <dbReference type="ARBA" id="ARBA00023242"/>
    </source>
</evidence>
<feature type="region of interest" description="Disordered" evidence="6">
    <location>
        <begin position="1"/>
        <end position="159"/>
    </location>
</feature>
<keyword evidence="1 4" id="KW-0238">DNA-binding</keyword>
<evidence type="ECO:0000313" key="9">
    <source>
        <dbReference type="EMBL" id="EDM10852.1"/>
    </source>
</evidence>
<dbReference type="PROSITE" id="PS50071">
    <property type="entry name" value="HOMEOBOX_2"/>
    <property type="match status" value="1"/>
</dbReference>
<reference evidence="8" key="2">
    <citation type="submission" date="2005-05" db="EMBL/GenBank/DDBJ databases">
        <authorList>
            <person name="MacLean J.A.II."/>
            <person name="Wayne C.M."/>
            <person name="Bruce S.R."/>
            <person name="Wilkinson M.F."/>
        </authorList>
    </citation>
    <scope>NUCLEOTIDE SEQUENCE</scope>
    <source>
        <strain evidence="8">Sprague-Dawley</strain>
    </source>
</reference>
<feature type="compositionally biased region" description="Polar residues" evidence="6">
    <location>
        <begin position="1"/>
        <end position="15"/>
    </location>
</feature>
<name>A0A9K3Y756_RAT</name>
<dbReference type="InterPro" id="IPR001356">
    <property type="entry name" value="HD"/>
</dbReference>
<evidence type="ECO:0000259" key="7">
    <source>
        <dbReference type="PROSITE" id="PS50071"/>
    </source>
</evidence>
<proteinExistence type="evidence at transcript level"/>
<evidence type="ECO:0000256" key="4">
    <source>
        <dbReference type="PROSITE-ProRule" id="PRU00108"/>
    </source>
</evidence>
<reference evidence="9" key="4">
    <citation type="submission" date="2005-07" db="EMBL/GenBank/DDBJ databases">
        <authorList>
            <person name="Mural R.J."/>
            <person name="Li P.W."/>
            <person name="Adams M.D."/>
            <person name="Amanatides P.G."/>
            <person name="Baden-Tillson H."/>
            <person name="Barnstead M."/>
            <person name="Chin S.H."/>
            <person name="Dew I."/>
            <person name="Evans C.A."/>
            <person name="Ferriera S."/>
            <person name="Flanigan M."/>
            <person name="Fosler C."/>
            <person name="Glodek A."/>
            <person name="Gu Z."/>
            <person name="Holt R.A."/>
            <person name="Jennings D."/>
            <person name="Kraft C.L."/>
            <person name="Lu F."/>
            <person name="Nguyen T."/>
            <person name="Nusskern D.R."/>
            <person name="Pfannkoch C.M."/>
            <person name="Sitter C."/>
            <person name="Sutton G.G."/>
            <person name="Venter J.C."/>
            <person name="Wang Z."/>
            <person name="Woodage T."/>
            <person name="Zheng X.H."/>
            <person name="Zhong F."/>
        </authorList>
    </citation>
    <scope>NUCLEOTIDE SEQUENCE</scope>
    <source>
        <strain evidence="9">BN</strain>
    </source>
</reference>
<feature type="DNA-binding region" description="Homeobox" evidence="4">
    <location>
        <begin position="151"/>
        <end position="210"/>
    </location>
</feature>
<gene>
    <name evidence="10" type="primary">Rhoxf9</name>
    <name evidence="10" type="synonym">Rhox9</name>
    <name evidence="9" type="ORF">rCG_53228</name>
</gene>
<evidence type="ECO:0000313" key="10">
    <source>
        <dbReference type="RGD" id="1563844"/>
    </source>
</evidence>
<dbReference type="AlphaFoldDB" id="A0A9K3Y756"/>
<dbReference type="PANTHER" id="PTHR47465">
    <property type="entry name" value="MCG113260-RELATED-RELATED"/>
    <property type="match status" value="1"/>
</dbReference>
<dbReference type="Gene3D" id="1.10.10.60">
    <property type="entry name" value="Homeodomain-like"/>
    <property type="match status" value="1"/>
</dbReference>
<dbReference type="GO" id="GO:0003677">
    <property type="term" value="F:DNA binding"/>
    <property type="evidence" value="ECO:0007669"/>
    <property type="project" value="UniProtKB-UniRule"/>
</dbReference>
<keyword evidence="3 4" id="KW-0539">Nucleus</keyword>
<dbReference type="RefSeq" id="NP_001020045.1">
    <property type="nucleotide sequence ID" value="NM_001024874.1"/>
</dbReference>
<keyword evidence="2 4" id="KW-0371">Homeobox</keyword>
<reference evidence="8" key="3">
    <citation type="submission" date="2005-06" db="EMBL/GenBank/DDBJ databases">
        <title>Rhox: a new homeobox gene cluster on the rat X chromosome.</title>
        <authorList>
            <person name="Maclean J.A.II."/>
            <person name="Bruce S.R."/>
            <person name="Wilkinson M.F."/>
        </authorList>
    </citation>
    <scope>NUCLEOTIDE SEQUENCE</scope>
    <source>
        <strain evidence="8">Sprague-Dawley</strain>
    </source>
</reference>
<feature type="compositionally biased region" description="Low complexity" evidence="6">
    <location>
        <begin position="126"/>
        <end position="137"/>
    </location>
</feature>
<dbReference type="AGR" id="RGD:1563844"/>
<dbReference type="InterPro" id="IPR009057">
    <property type="entry name" value="Homeodomain-like_sf"/>
</dbReference>
<feature type="compositionally biased region" description="Acidic residues" evidence="6">
    <location>
        <begin position="86"/>
        <end position="98"/>
    </location>
</feature>